<gene>
    <name evidence="2" type="ORF">HJG59_008973</name>
</gene>
<reference evidence="2 3" key="1">
    <citation type="journal article" date="2020" name="Nature">
        <title>Six reference-quality genomes reveal evolution of bat adaptations.</title>
        <authorList>
            <person name="Jebb D."/>
            <person name="Huang Z."/>
            <person name="Pippel M."/>
            <person name="Hughes G.M."/>
            <person name="Lavrichenko K."/>
            <person name="Devanna P."/>
            <person name="Winkler S."/>
            <person name="Jermiin L.S."/>
            <person name="Skirmuntt E.C."/>
            <person name="Katzourakis A."/>
            <person name="Burkitt-Gray L."/>
            <person name="Ray D.A."/>
            <person name="Sullivan K.A.M."/>
            <person name="Roscito J.G."/>
            <person name="Kirilenko B.M."/>
            <person name="Davalos L.M."/>
            <person name="Corthals A.P."/>
            <person name="Power M.L."/>
            <person name="Jones G."/>
            <person name="Ransome R.D."/>
            <person name="Dechmann D.K.N."/>
            <person name="Locatelli A.G."/>
            <person name="Puechmaille S.J."/>
            <person name="Fedrigo O."/>
            <person name="Jarvis E.D."/>
            <person name="Hiller M."/>
            <person name="Vernes S.C."/>
            <person name="Myers E.W."/>
            <person name="Teeling E.C."/>
        </authorList>
    </citation>
    <scope>NUCLEOTIDE SEQUENCE [LARGE SCALE GENOMIC DNA]</scope>
    <source>
        <strain evidence="2">MMolMol1</strain>
        <tissue evidence="2">Muscle</tissue>
    </source>
</reference>
<sequence length="187" mass="19795">MPCSPAVQIPQEQVGAWNSYVPGQAANCRTLQESIVKASASFHPRGSPFFPEGTKAHLNKEIGASRTVPFLFSPHGKPSPAHSPGVCRSKSPRTLGGPLWGAEPSGVRSRPLSHYPPAGAVSPEGPKCPPIHLPRLRPCRVRPISGGHLLPHHQGSRCGPAPSTTARSKCSTKTWLSSPKSTTVASR</sequence>
<name>A0A7J8E2B7_MOLMO</name>
<keyword evidence="3" id="KW-1185">Reference proteome</keyword>
<feature type="region of interest" description="Disordered" evidence="1">
    <location>
        <begin position="150"/>
        <end position="187"/>
    </location>
</feature>
<protein>
    <submittedName>
        <fullName evidence="2">Uncharacterized protein</fullName>
    </submittedName>
</protein>
<proteinExistence type="predicted"/>
<feature type="compositionally biased region" description="Polar residues" evidence="1">
    <location>
        <begin position="162"/>
        <end position="187"/>
    </location>
</feature>
<dbReference type="EMBL" id="JACASF010000015">
    <property type="protein sequence ID" value="KAF6429608.1"/>
    <property type="molecule type" value="Genomic_DNA"/>
</dbReference>
<dbReference type="InParanoid" id="A0A7J8E2B7"/>
<evidence type="ECO:0000313" key="3">
    <source>
        <dbReference type="Proteomes" id="UP000550707"/>
    </source>
</evidence>
<comment type="caution">
    <text evidence="2">The sequence shown here is derived from an EMBL/GenBank/DDBJ whole genome shotgun (WGS) entry which is preliminary data.</text>
</comment>
<dbReference type="AlphaFoldDB" id="A0A7J8E2B7"/>
<evidence type="ECO:0000256" key="1">
    <source>
        <dbReference type="SAM" id="MobiDB-lite"/>
    </source>
</evidence>
<evidence type="ECO:0000313" key="2">
    <source>
        <dbReference type="EMBL" id="KAF6429608.1"/>
    </source>
</evidence>
<organism evidence="2 3">
    <name type="scientific">Molossus molossus</name>
    <name type="common">Pallas' mastiff bat</name>
    <name type="synonym">Vespertilio molossus</name>
    <dbReference type="NCBI Taxonomy" id="27622"/>
    <lineage>
        <taxon>Eukaryota</taxon>
        <taxon>Metazoa</taxon>
        <taxon>Chordata</taxon>
        <taxon>Craniata</taxon>
        <taxon>Vertebrata</taxon>
        <taxon>Euteleostomi</taxon>
        <taxon>Mammalia</taxon>
        <taxon>Eutheria</taxon>
        <taxon>Laurasiatheria</taxon>
        <taxon>Chiroptera</taxon>
        <taxon>Yangochiroptera</taxon>
        <taxon>Molossidae</taxon>
        <taxon>Molossus</taxon>
    </lineage>
</organism>
<dbReference type="Proteomes" id="UP000550707">
    <property type="component" value="Unassembled WGS sequence"/>
</dbReference>
<accession>A0A7J8E2B7</accession>